<dbReference type="InterPro" id="IPR018392">
    <property type="entry name" value="LysM"/>
</dbReference>
<protein>
    <submittedName>
        <fullName evidence="3">LysM repeat protein</fullName>
    </submittedName>
</protein>
<dbReference type="SMART" id="SM00257">
    <property type="entry name" value="LysM"/>
    <property type="match status" value="1"/>
</dbReference>
<name>A0A7W9X558_9BURK</name>
<organism evidence="3 4">
    <name type="scientific">Massilia aurea</name>
    <dbReference type="NCBI Taxonomy" id="373040"/>
    <lineage>
        <taxon>Bacteria</taxon>
        <taxon>Pseudomonadati</taxon>
        <taxon>Pseudomonadota</taxon>
        <taxon>Betaproteobacteria</taxon>
        <taxon>Burkholderiales</taxon>
        <taxon>Oxalobacteraceae</taxon>
        <taxon>Telluria group</taxon>
        <taxon>Massilia</taxon>
    </lineage>
</organism>
<dbReference type="AlphaFoldDB" id="A0A7W9X558"/>
<evidence type="ECO:0000313" key="3">
    <source>
        <dbReference type="EMBL" id="MBB6136533.1"/>
    </source>
</evidence>
<sequence>MFVRATYYRPEKTVHYFEENGEETLYIGGSFAWRTNNPGNLARPGKRIISTSIGLAQRTSNVKSLFLIFPDRATGDAERIRLLKEVYGDRTIAQMIERYAPRNENDTDGYIDTVATSTGVESNTVLNDLDEAQFKRLSNAMAKHEGWIPGKIIPLGKPKSVTIQDKLKQPMASQAVKIEGASKPVTMQSDASGILPPIYPNLFADRISLIFSDLHEKIGDISDSAKGSIFTFIAPYFAASGNADVHQSENKPAQKIHIVKSGETLGTIASHHGITIEALVAANRIKDANKIFERQHLRVPAKQAIASLHGATKPPALVTKSPTPPPLPPRHAQKSSGRVPPALTTQHPKPAAVSIDQQRTDKNHPITVVSTSNKEASGSHWCKRFMGDNTLNALSTDFKPKVVQFVAALKEANIGIRISSILRPVKRAYLMYWAFKIAKGTPPEQADPFPGVDIDWLHRDKNGNPDYAKAKTAAQQMCAGYGIRWNSAKQKVARPGRSNHTQGDAIDMTLTNYIGKSVKNAQGEIIKIGAFSDLAAIGRTYGVIYFPKENMHWSINGR</sequence>
<evidence type="ECO:0000313" key="4">
    <source>
        <dbReference type="Proteomes" id="UP000540787"/>
    </source>
</evidence>
<dbReference type="CDD" id="cd00118">
    <property type="entry name" value="LysM"/>
    <property type="match status" value="1"/>
</dbReference>
<gene>
    <name evidence="3" type="ORF">HD842_004711</name>
</gene>
<feature type="region of interest" description="Disordered" evidence="1">
    <location>
        <begin position="308"/>
        <end position="346"/>
    </location>
</feature>
<dbReference type="InterPro" id="IPR036779">
    <property type="entry name" value="LysM_dom_sf"/>
</dbReference>
<dbReference type="Gene3D" id="3.10.350.10">
    <property type="entry name" value="LysM domain"/>
    <property type="match status" value="1"/>
</dbReference>
<feature type="domain" description="LysM" evidence="2">
    <location>
        <begin position="255"/>
        <end position="299"/>
    </location>
</feature>
<dbReference type="PROSITE" id="PS51782">
    <property type="entry name" value="LYSM"/>
    <property type="match status" value="1"/>
</dbReference>
<dbReference type="Gene3D" id="3.30.1380.10">
    <property type="match status" value="1"/>
</dbReference>
<dbReference type="EMBL" id="JACHBX010000006">
    <property type="protein sequence ID" value="MBB6136533.1"/>
    <property type="molecule type" value="Genomic_DNA"/>
</dbReference>
<dbReference type="InterPro" id="IPR009045">
    <property type="entry name" value="Zn_M74/Hedgehog-like"/>
</dbReference>
<dbReference type="RefSeq" id="WP_183558403.1">
    <property type="nucleotide sequence ID" value="NZ_JACHBX010000006.1"/>
</dbReference>
<evidence type="ECO:0000259" key="2">
    <source>
        <dbReference type="PROSITE" id="PS51782"/>
    </source>
</evidence>
<dbReference type="SUPFAM" id="SSF55166">
    <property type="entry name" value="Hedgehog/DD-peptidase"/>
    <property type="match status" value="1"/>
</dbReference>
<dbReference type="Proteomes" id="UP000540787">
    <property type="component" value="Unassembled WGS sequence"/>
</dbReference>
<dbReference type="Pfam" id="PF01476">
    <property type="entry name" value="LysM"/>
    <property type="match status" value="1"/>
</dbReference>
<keyword evidence="4" id="KW-1185">Reference proteome</keyword>
<reference evidence="3 4" key="1">
    <citation type="submission" date="2020-08" db="EMBL/GenBank/DDBJ databases">
        <title>The Agave Microbiome: Exploring the role of microbial communities in plant adaptations to desert environments.</title>
        <authorList>
            <person name="Partida-Martinez L.P."/>
        </authorList>
    </citation>
    <scope>NUCLEOTIDE SEQUENCE [LARGE SCALE GENOMIC DNA]</scope>
    <source>
        <strain evidence="3 4">AT3.2</strain>
    </source>
</reference>
<comment type="caution">
    <text evidence="3">The sequence shown here is derived from an EMBL/GenBank/DDBJ whole genome shotgun (WGS) entry which is preliminary data.</text>
</comment>
<accession>A0A7W9X558</accession>
<evidence type="ECO:0000256" key="1">
    <source>
        <dbReference type="SAM" id="MobiDB-lite"/>
    </source>
</evidence>
<proteinExistence type="predicted"/>
<dbReference type="SUPFAM" id="SSF54106">
    <property type="entry name" value="LysM domain"/>
    <property type="match status" value="1"/>
</dbReference>